<gene>
    <name evidence="1" type="ORF">P9H32_16580</name>
</gene>
<dbReference type="SUPFAM" id="SSF52266">
    <property type="entry name" value="SGNH hydrolase"/>
    <property type="match status" value="1"/>
</dbReference>
<organism evidence="1 2">
    <name type="scientific">Pontiella agarivorans</name>
    <dbReference type="NCBI Taxonomy" id="3038953"/>
    <lineage>
        <taxon>Bacteria</taxon>
        <taxon>Pseudomonadati</taxon>
        <taxon>Kiritimatiellota</taxon>
        <taxon>Kiritimatiellia</taxon>
        <taxon>Kiritimatiellales</taxon>
        <taxon>Pontiellaceae</taxon>
        <taxon>Pontiella</taxon>
    </lineage>
</organism>
<proteinExistence type="predicted"/>
<accession>A0ABU5N1G5</accession>
<evidence type="ECO:0000313" key="1">
    <source>
        <dbReference type="EMBL" id="MDZ8120248.1"/>
    </source>
</evidence>
<comment type="caution">
    <text evidence="1">The sequence shown here is derived from an EMBL/GenBank/DDBJ whole genome shotgun (WGS) entry which is preliminary data.</text>
</comment>
<dbReference type="InterPro" id="IPR036514">
    <property type="entry name" value="SGNH_hydro_sf"/>
</dbReference>
<dbReference type="RefSeq" id="WP_322610022.1">
    <property type="nucleotide sequence ID" value="NZ_JARVCO010000012.1"/>
</dbReference>
<protein>
    <submittedName>
        <fullName evidence="1">Uncharacterized protein</fullName>
    </submittedName>
</protein>
<keyword evidence="2" id="KW-1185">Reference proteome</keyword>
<dbReference type="Gene3D" id="3.40.50.1110">
    <property type="entry name" value="SGNH hydrolase"/>
    <property type="match status" value="1"/>
</dbReference>
<dbReference type="Proteomes" id="UP001290861">
    <property type="component" value="Unassembled WGS sequence"/>
</dbReference>
<evidence type="ECO:0000313" key="2">
    <source>
        <dbReference type="Proteomes" id="UP001290861"/>
    </source>
</evidence>
<dbReference type="EMBL" id="JARVCO010000012">
    <property type="protein sequence ID" value="MDZ8120248.1"/>
    <property type="molecule type" value="Genomic_DNA"/>
</dbReference>
<name>A0ABU5N1G5_9BACT</name>
<sequence length="95" mass="10529">MHRLMQKVRLAMEERSFNTMTVVRMQGEADAKEHGEVYAASLIGLYVLLQADPGRDDVRFVIGRLRDHDSQGTKYPALVDCTTGSDAGGGFKSRV</sequence>
<reference evidence="1 2" key="1">
    <citation type="journal article" date="2024" name="Appl. Environ. Microbiol.">
        <title>Pontiella agarivorans sp. nov., a novel marine anaerobic bacterium capable of degrading macroalgal polysaccharides and fixing nitrogen.</title>
        <authorList>
            <person name="Liu N."/>
            <person name="Kivenson V."/>
            <person name="Peng X."/>
            <person name="Cui Z."/>
            <person name="Lankiewicz T.S."/>
            <person name="Gosselin K.M."/>
            <person name="English C.J."/>
            <person name="Blair E.M."/>
            <person name="O'Malley M.A."/>
            <person name="Valentine D.L."/>
        </authorList>
    </citation>
    <scope>NUCLEOTIDE SEQUENCE [LARGE SCALE GENOMIC DNA]</scope>
    <source>
        <strain evidence="1 2">NLcol2</strain>
    </source>
</reference>